<reference evidence="1 2" key="1">
    <citation type="submission" date="2023-07" db="EMBL/GenBank/DDBJ databases">
        <authorList>
            <person name="Peeters C."/>
        </authorList>
    </citation>
    <scope>NUCLEOTIDE SEQUENCE [LARGE SCALE GENOMIC DNA]</scope>
    <source>
        <strain evidence="1 2">LMG 7141</strain>
    </source>
</reference>
<dbReference type="EMBL" id="CATYWO010000001">
    <property type="protein sequence ID" value="CAJ0779929.1"/>
    <property type="molecule type" value="Genomic_DNA"/>
</dbReference>
<sequence length="94" mass="10204">MPDLIEAAYLKRFLRLSAWYLAGGSGVHGGGALQERGSVAARATTRGRRIGKRWAVALPNHGRLPARLTGCRSAQRCQALCYRKQRGLAQRGSA</sequence>
<name>A0ABN9II73_9RALS</name>
<evidence type="ECO:0000313" key="2">
    <source>
        <dbReference type="Proteomes" id="UP001189616"/>
    </source>
</evidence>
<dbReference type="Proteomes" id="UP001189616">
    <property type="component" value="Unassembled WGS sequence"/>
</dbReference>
<proteinExistence type="predicted"/>
<keyword evidence="2" id="KW-1185">Reference proteome</keyword>
<protein>
    <submittedName>
        <fullName evidence="1">Uncharacterized protein</fullName>
    </submittedName>
</protein>
<accession>A0ABN9II73</accession>
<comment type="caution">
    <text evidence="1">The sequence shown here is derived from an EMBL/GenBank/DDBJ whole genome shotgun (WGS) entry which is preliminary data.</text>
</comment>
<gene>
    <name evidence="1" type="ORF">LMG7141_00949</name>
</gene>
<evidence type="ECO:0000313" key="1">
    <source>
        <dbReference type="EMBL" id="CAJ0779929.1"/>
    </source>
</evidence>
<organism evidence="1 2">
    <name type="scientific">Ralstonia condita</name>
    <dbReference type="NCBI Taxonomy" id="3058600"/>
    <lineage>
        <taxon>Bacteria</taxon>
        <taxon>Pseudomonadati</taxon>
        <taxon>Pseudomonadota</taxon>
        <taxon>Betaproteobacteria</taxon>
        <taxon>Burkholderiales</taxon>
        <taxon>Burkholderiaceae</taxon>
        <taxon>Ralstonia</taxon>
    </lineage>
</organism>